<dbReference type="Proteomes" id="UP000031561">
    <property type="component" value="Unassembled WGS sequence"/>
</dbReference>
<comment type="caution">
    <text evidence="1">The sequence shown here is derived from an EMBL/GenBank/DDBJ whole genome shotgun (WGS) entry which is preliminary data.</text>
</comment>
<reference evidence="1 2" key="1">
    <citation type="journal article" date="2015" name="Genome Announc.">
        <title>Draft Genome Sequence of Filamentous Marine Cyanobacterium Lyngbya confervoides Strain BDU141951.</title>
        <authorList>
            <person name="Chandrababunaidu M.M."/>
            <person name="Sen D."/>
            <person name="Tripathy S."/>
        </authorList>
    </citation>
    <scope>NUCLEOTIDE SEQUENCE [LARGE SCALE GENOMIC DNA]</scope>
    <source>
        <strain evidence="1 2">BDU141951</strain>
    </source>
</reference>
<evidence type="ECO:0000313" key="2">
    <source>
        <dbReference type="Proteomes" id="UP000031561"/>
    </source>
</evidence>
<organism evidence="1 2">
    <name type="scientific">Lyngbya confervoides BDU141951</name>
    <dbReference type="NCBI Taxonomy" id="1574623"/>
    <lineage>
        <taxon>Bacteria</taxon>
        <taxon>Bacillati</taxon>
        <taxon>Cyanobacteriota</taxon>
        <taxon>Cyanophyceae</taxon>
        <taxon>Oscillatoriophycideae</taxon>
        <taxon>Oscillatoriales</taxon>
        <taxon>Microcoleaceae</taxon>
        <taxon>Lyngbya</taxon>
    </lineage>
</organism>
<sequence>MNLRVAILAGVLSTAIAHPVAARSPFQPVSTRARDLEGSPELMQCRLDRSQALWQSPHPISLGEIPCQYLGAVGGPASGGGSLYSPARLAEIASTVEIGGQRRIALRRIPDPRSIFEDRQTAAIDLDELPF</sequence>
<gene>
    <name evidence="1" type="ORF">QQ91_0004335</name>
</gene>
<evidence type="ECO:0000313" key="1">
    <source>
        <dbReference type="EMBL" id="MCM1982060.1"/>
    </source>
</evidence>
<protein>
    <submittedName>
        <fullName evidence="1">Uncharacterized protein</fullName>
    </submittedName>
</protein>
<dbReference type="RefSeq" id="WP_166280487.1">
    <property type="nucleotide sequence ID" value="NZ_JTHE03000028.1"/>
</dbReference>
<dbReference type="EMBL" id="JTHE03000028">
    <property type="protein sequence ID" value="MCM1982060.1"/>
    <property type="molecule type" value="Genomic_DNA"/>
</dbReference>
<accession>A0ABD4T121</accession>
<dbReference type="AlphaFoldDB" id="A0ABD4T121"/>
<name>A0ABD4T121_9CYAN</name>
<keyword evidence="2" id="KW-1185">Reference proteome</keyword>
<proteinExistence type="predicted"/>